<dbReference type="InterPro" id="IPR029054">
    <property type="entry name" value="dUTPase-like"/>
</dbReference>
<reference evidence="10" key="1">
    <citation type="journal article" date="1999" name="Virus Genes">
        <title>Analysis of the sequence of dioscorea Alata bacilliform virus: comparison to others members of the badnavirus group.</title>
        <authorList>
            <person name="Briddon R.W."/>
            <person name="Phillips S."/>
            <person name="Brunt A."/>
            <person name="Hull R."/>
        </authorList>
    </citation>
    <scope>NUCLEOTIDE SEQUENCE</scope>
    <source>
        <tissue evidence="10">Leaf</tissue>
    </source>
</reference>
<keyword evidence="5" id="KW-0378">Hydrolase</keyword>
<name>Q9WMY7_9VIRU</name>
<dbReference type="InterPro" id="IPR008181">
    <property type="entry name" value="dUTPase"/>
</dbReference>
<comment type="similarity">
    <text evidence="1">Belongs to the dUTPase family.</text>
</comment>
<sequence>EFQETLWNIKPSNLVVPTQPTFAEERELADGSISIRFSRYKPVPHLPEVSYNNNDELEDDERHIIAYLSTPPNLVVKLVNENAVLPQRMSHGAVGYDIAITEAAEILPGQQRLLPTGIALQVPNGFYAHLFIKSGVALRKGLILNAGVIDPDYTGELKLLLLNPTGAPVHVQAGEFIAQAILQAVITPPVQEAQALQMTLRGDRGFGEMSRTHLPPVESDEGSPSSPLSEEVRILFEDDPFREDPTIYTIDSFNNSFEEEMEYISYLYNPDAPIYDDYPEEDEKDVFNLATLDSSLELDYPTLQKLEATIASTAISEYRPPEDTTMNPPTYPPARVSGQASTSSGQPSTSYTSGQPASSYSQRAPAGVHFRARDYSNNWSLPSAQQNTGAMFYLPLELVKFDEVFSRWESITKNVVSQQSFITGKEKAEF</sequence>
<keyword evidence="7" id="KW-0238">DNA-binding</keyword>
<evidence type="ECO:0000256" key="6">
    <source>
        <dbReference type="ARBA" id="ARBA00023080"/>
    </source>
</evidence>
<evidence type="ECO:0000256" key="1">
    <source>
        <dbReference type="ARBA" id="ARBA00006581"/>
    </source>
</evidence>
<dbReference type="Gene3D" id="2.70.40.10">
    <property type="match status" value="1"/>
</dbReference>
<dbReference type="GO" id="GO:0000287">
    <property type="term" value="F:magnesium ion binding"/>
    <property type="evidence" value="ECO:0007669"/>
    <property type="project" value="InterPro"/>
</dbReference>
<feature type="non-terminal residue" evidence="10">
    <location>
        <position position="1"/>
    </location>
</feature>
<keyword evidence="3" id="KW-0645">Protease</keyword>
<keyword evidence="4" id="KW-0064">Aspartyl protease</keyword>
<dbReference type="GO" id="GO:0006508">
    <property type="term" value="P:proteolysis"/>
    <property type="evidence" value="ECO:0007669"/>
    <property type="project" value="UniProtKB-KW"/>
</dbReference>
<dbReference type="GO" id="GO:0006226">
    <property type="term" value="P:dUMP biosynthetic process"/>
    <property type="evidence" value="ECO:0007669"/>
    <property type="project" value="InterPro"/>
</dbReference>
<dbReference type="InterPro" id="IPR036157">
    <property type="entry name" value="dUTPase-like_sf"/>
</dbReference>
<feature type="region of interest" description="Disordered" evidence="8">
    <location>
        <begin position="314"/>
        <end position="364"/>
    </location>
</feature>
<accession>Q9WMY7</accession>
<dbReference type="CDD" id="cd07557">
    <property type="entry name" value="trimeric_dUTPase"/>
    <property type="match status" value="1"/>
</dbReference>
<dbReference type="InterPro" id="IPR033704">
    <property type="entry name" value="dUTPase_trimeric"/>
</dbReference>
<evidence type="ECO:0000256" key="2">
    <source>
        <dbReference type="ARBA" id="ARBA00012379"/>
    </source>
</evidence>
<evidence type="ECO:0000256" key="3">
    <source>
        <dbReference type="ARBA" id="ARBA00022670"/>
    </source>
</evidence>
<evidence type="ECO:0000313" key="10">
    <source>
        <dbReference type="EMBL" id="CAA64271.1"/>
    </source>
</evidence>
<dbReference type="EC" id="3.6.1.23" evidence="2"/>
<feature type="compositionally biased region" description="Polar residues" evidence="8">
    <location>
        <begin position="338"/>
        <end position="362"/>
    </location>
</feature>
<keyword evidence="6" id="KW-0546">Nucleotide metabolism</keyword>
<dbReference type="PANTHER" id="PTHR11241">
    <property type="entry name" value="DEOXYURIDINE 5'-TRIPHOSPHATE NUCLEOTIDOHYDROLASE"/>
    <property type="match status" value="1"/>
</dbReference>
<evidence type="ECO:0000256" key="7">
    <source>
        <dbReference type="ARBA" id="ARBA00023125"/>
    </source>
</evidence>
<dbReference type="GO" id="GO:0004190">
    <property type="term" value="F:aspartic-type endopeptidase activity"/>
    <property type="evidence" value="ECO:0007669"/>
    <property type="project" value="UniProtKB-KW"/>
</dbReference>
<feature type="region of interest" description="Disordered" evidence="8">
    <location>
        <begin position="207"/>
        <end position="227"/>
    </location>
</feature>
<evidence type="ECO:0000259" key="9">
    <source>
        <dbReference type="Pfam" id="PF00692"/>
    </source>
</evidence>
<dbReference type="Pfam" id="PF00692">
    <property type="entry name" value="dUTPase"/>
    <property type="match status" value="1"/>
</dbReference>
<organism evidence="10">
    <name type="scientific">Dioscorea bacilliform virus</name>
    <dbReference type="NCBI Taxonomy" id="52996"/>
    <lineage>
        <taxon>Viruses</taxon>
        <taxon>Riboviria</taxon>
        <taxon>Pararnavirae</taxon>
        <taxon>Artverviricota</taxon>
        <taxon>Revtraviricetes</taxon>
        <taxon>Ortervirales</taxon>
        <taxon>Caulimoviridae</taxon>
        <taxon>Badnavirus</taxon>
    </lineage>
</organism>
<proteinExistence type="inferred from homology"/>
<protein>
    <recommendedName>
        <fullName evidence="2">dUTP diphosphatase</fullName>
        <ecNumber evidence="2">3.6.1.23</ecNumber>
    </recommendedName>
</protein>
<dbReference type="GO" id="GO:0046081">
    <property type="term" value="P:dUTP catabolic process"/>
    <property type="evidence" value="ECO:0007669"/>
    <property type="project" value="InterPro"/>
</dbReference>
<evidence type="ECO:0000256" key="5">
    <source>
        <dbReference type="ARBA" id="ARBA00022801"/>
    </source>
</evidence>
<feature type="domain" description="dUTPase-like" evidence="9">
    <location>
        <begin position="82"/>
        <end position="208"/>
    </location>
</feature>
<dbReference type="NCBIfam" id="TIGR00576">
    <property type="entry name" value="dut"/>
    <property type="match status" value="1"/>
</dbReference>
<dbReference type="EMBL" id="X94578">
    <property type="protein sequence ID" value="CAA64271.1"/>
    <property type="molecule type" value="Genomic_DNA"/>
</dbReference>
<evidence type="ECO:0000256" key="8">
    <source>
        <dbReference type="SAM" id="MobiDB-lite"/>
    </source>
</evidence>
<feature type="non-terminal residue" evidence="10">
    <location>
        <position position="430"/>
    </location>
</feature>
<dbReference type="PANTHER" id="PTHR11241:SF0">
    <property type="entry name" value="DEOXYURIDINE 5'-TRIPHOSPHATE NUCLEOTIDOHYDROLASE"/>
    <property type="match status" value="1"/>
</dbReference>
<dbReference type="SUPFAM" id="SSF51283">
    <property type="entry name" value="dUTPase-like"/>
    <property type="match status" value="1"/>
</dbReference>
<evidence type="ECO:0000256" key="4">
    <source>
        <dbReference type="ARBA" id="ARBA00022750"/>
    </source>
</evidence>
<dbReference type="GO" id="GO:0004170">
    <property type="term" value="F:dUTP diphosphatase activity"/>
    <property type="evidence" value="ECO:0007669"/>
    <property type="project" value="UniProtKB-EC"/>
</dbReference>
<dbReference type="GO" id="GO:0003677">
    <property type="term" value="F:DNA binding"/>
    <property type="evidence" value="ECO:0007669"/>
    <property type="project" value="UniProtKB-KW"/>
</dbReference>